<sequence>MERGNNMNVMPIRLFTIQDGEGFVADAFQCPVTGNLIYKSSGTPSVIAYTELTDEQIMRLEKYGFRRLGMEPERMANDAGVEELLPKQ</sequence>
<dbReference type="HOGENOM" id="CLU_2537753_0_0_9"/>
<dbReference type="KEGG" id="gtn:GTNG_2869"/>
<proteinExistence type="predicted"/>
<dbReference type="Proteomes" id="UP000001578">
    <property type="component" value="Chromosome"/>
</dbReference>
<evidence type="ECO:0000313" key="1">
    <source>
        <dbReference type="EMBL" id="ABO68214.1"/>
    </source>
</evidence>
<dbReference type="eggNOG" id="ENOG50346HT">
    <property type="taxonomic scope" value="Bacteria"/>
</dbReference>
<dbReference type="EMBL" id="CP000557">
    <property type="protein sequence ID" value="ABO68214.1"/>
    <property type="molecule type" value="Genomic_DNA"/>
</dbReference>
<reference evidence="1 2" key="1">
    <citation type="journal article" date="2007" name="Proc. Natl. Acad. Sci. U.S.A.">
        <title>Genome and proteome of long-chain alkane degrading Geobacillus thermodenitrificans NG80-2 isolated from a deep-subsurface oil reservoir.</title>
        <authorList>
            <person name="Feng L."/>
            <person name="Wang W."/>
            <person name="Cheng J."/>
            <person name="Ren Y."/>
            <person name="Zhao G."/>
            <person name="Gao C."/>
            <person name="Tang Y."/>
            <person name="Liu X."/>
            <person name="Han W."/>
            <person name="Peng X."/>
            <person name="Liu R."/>
            <person name="Wang L."/>
        </authorList>
    </citation>
    <scope>NUCLEOTIDE SEQUENCE [LARGE SCALE GENOMIC DNA]</scope>
    <source>
        <strain evidence="1 2">NG80-2</strain>
    </source>
</reference>
<organism evidence="1 2">
    <name type="scientific">Geobacillus thermodenitrificans (strain NG80-2)</name>
    <dbReference type="NCBI Taxonomy" id="420246"/>
    <lineage>
        <taxon>Bacteria</taxon>
        <taxon>Bacillati</taxon>
        <taxon>Bacillota</taxon>
        <taxon>Bacilli</taxon>
        <taxon>Bacillales</taxon>
        <taxon>Anoxybacillaceae</taxon>
        <taxon>Geobacillus</taxon>
    </lineage>
</organism>
<accession>A4ISB0</accession>
<protein>
    <submittedName>
        <fullName evidence="1">Uncharacterized protein</fullName>
    </submittedName>
</protein>
<dbReference type="AlphaFoldDB" id="A4ISB0"/>
<gene>
    <name evidence="1" type="ordered locus">GTNG_2869</name>
</gene>
<evidence type="ECO:0000313" key="2">
    <source>
        <dbReference type="Proteomes" id="UP000001578"/>
    </source>
</evidence>
<name>A4ISB0_GEOTN</name>